<dbReference type="SMART" id="SM00028">
    <property type="entry name" value="TPR"/>
    <property type="match status" value="7"/>
</dbReference>
<keyword evidence="2 3" id="KW-0802">TPR repeat</keyword>
<dbReference type="InterPro" id="IPR050498">
    <property type="entry name" value="Ycf3"/>
</dbReference>
<keyword evidence="1" id="KW-0677">Repeat</keyword>
<dbReference type="PANTHER" id="PTHR44858:SF1">
    <property type="entry name" value="UDP-N-ACETYLGLUCOSAMINE--PEPTIDE N-ACETYLGLUCOSAMINYLTRANSFERASE SPINDLY-RELATED"/>
    <property type="match status" value="1"/>
</dbReference>
<dbReference type="PROSITE" id="PS50005">
    <property type="entry name" value="TPR"/>
    <property type="match status" value="3"/>
</dbReference>
<feature type="repeat" description="TPR" evidence="3">
    <location>
        <begin position="502"/>
        <end position="535"/>
    </location>
</feature>
<organism evidence="4 5">
    <name type="scientific">Nonomuraea muscovyensis</name>
    <dbReference type="NCBI Taxonomy" id="1124761"/>
    <lineage>
        <taxon>Bacteria</taxon>
        <taxon>Bacillati</taxon>
        <taxon>Actinomycetota</taxon>
        <taxon>Actinomycetes</taxon>
        <taxon>Streptosporangiales</taxon>
        <taxon>Streptosporangiaceae</taxon>
        <taxon>Nonomuraea</taxon>
    </lineage>
</organism>
<dbReference type="InterPro" id="IPR011717">
    <property type="entry name" value="TPR-4"/>
</dbReference>
<evidence type="ECO:0000256" key="3">
    <source>
        <dbReference type="PROSITE-ProRule" id="PRU00339"/>
    </source>
</evidence>
<protein>
    <submittedName>
        <fullName evidence="4">Tetratricopeptide (TPR) repeat protein</fullName>
    </submittedName>
</protein>
<dbReference type="InterPro" id="IPR011990">
    <property type="entry name" value="TPR-like_helical_dom_sf"/>
</dbReference>
<evidence type="ECO:0000313" key="5">
    <source>
        <dbReference type="Proteomes" id="UP000583800"/>
    </source>
</evidence>
<feature type="repeat" description="TPR" evidence="3">
    <location>
        <begin position="366"/>
        <end position="399"/>
    </location>
</feature>
<dbReference type="AlphaFoldDB" id="A0A7X0C7Y6"/>
<accession>A0A7X0C7Y6</accession>
<dbReference type="RefSeq" id="WP_312891932.1">
    <property type="nucleotide sequence ID" value="NZ_JACHJB010000002.1"/>
</dbReference>
<proteinExistence type="predicted"/>
<evidence type="ECO:0000256" key="1">
    <source>
        <dbReference type="ARBA" id="ARBA00022737"/>
    </source>
</evidence>
<dbReference type="EMBL" id="JACHJB010000002">
    <property type="protein sequence ID" value="MBB6349778.1"/>
    <property type="molecule type" value="Genomic_DNA"/>
</dbReference>
<dbReference type="Gene3D" id="1.25.40.10">
    <property type="entry name" value="Tetratricopeptide repeat domain"/>
    <property type="match status" value="4"/>
</dbReference>
<comment type="caution">
    <text evidence="4">The sequence shown here is derived from an EMBL/GenBank/DDBJ whole genome shotgun (WGS) entry which is preliminary data.</text>
</comment>
<dbReference type="Proteomes" id="UP000583800">
    <property type="component" value="Unassembled WGS sequence"/>
</dbReference>
<reference evidence="4 5" key="1">
    <citation type="submission" date="2020-08" db="EMBL/GenBank/DDBJ databases">
        <title>Sequencing the genomes of 1000 actinobacteria strains.</title>
        <authorList>
            <person name="Klenk H.-P."/>
        </authorList>
    </citation>
    <scope>NUCLEOTIDE SEQUENCE [LARGE SCALE GENOMIC DNA]</scope>
    <source>
        <strain evidence="4 5">DSM 45913</strain>
    </source>
</reference>
<evidence type="ECO:0000313" key="4">
    <source>
        <dbReference type="EMBL" id="MBB6349778.1"/>
    </source>
</evidence>
<gene>
    <name evidence="4" type="ORF">FHU36_006323</name>
</gene>
<dbReference type="InterPro" id="IPR019734">
    <property type="entry name" value="TPR_rpt"/>
</dbReference>
<sequence>MRGAPLDPTGHDPTGAVRPLMPMIDGHRRPHGPYTVASAVLHRLVPEALERSQELVAAHDIEIRAAAPGLGDLVVARRQTVDARLPDEERILVPALRRTSRLANGITEFVREVVPPGTTLMVCNGAQADPTDVELLDVMMRRIPPEALAIVVYSGGPEPPEDRRGAEELWQAVDRCLREGFLHAVAELGARGLARTEPGGELWWRFAQRTATALGGLGRVAEARRVWRQARRSSQDPAVHAACAYGMAMLDARHHAPARRDLAMAREWINTAIAISTLLPDPYDRAFKLGFDRNGLALVELREGRPKAALELVDSALELAVQLGERHPVHRMVLRANRARLLAALGRTKEALDDYGAAIAIDPGFPDYYLDRGNLLARLGNQEEALADYESAMRAGPPLPEAHYNRAELRIAGGDLDGALADLGRVIDLDPSCLDAYINRAGLLAGLERDEEAWRDVRAGLALAPGNPHLLAVLGQLETAAGRLAEARRALDRAIEAAPGLASAWGNRGVLRFEAGDPEGAVEDLSQAIGLEPQPDLYANRAVALRTLGRDAEADADEERAR</sequence>
<dbReference type="GO" id="GO:0042802">
    <property type="term" value="F:identical protein binding"/>
    <property type="evidence" value="ECO:0007669"/>
    <property type="project" value="InterPro"/>
</dbReference>
<dbReference type="Pfam" id="PF07721">
    <property type="entry name" value="TPR_4"/>
    <property type="match status" value="1"/>
</dbReference>
<evidence type="ECO:0000256" key="2">
    <source>
        <dbReference type="ARBA" id="ARBA00022803"/>
    </source>
</evidence>
<dbReference type="PANTHER" id="PTHR44858">
    <property type="entry name" value="TETRATRICOPEPTIDE REPEAT PROTEIN 6"/>
    <property type="match status" value="1"/>
</dbReference>
<dbReference type="SUPFAM" id="SSF48452">
    <property type="entry name" value="TPR-like"/>
    <property type="match status" value="1"/>
</dbReference>
<dbReference type="Pfam" id="PF13414">
    <property type="entry name" value="TPR_11"/>
    <property type="match status" value="1"/>
</dbReference>
<keyword evidence="5" id="KW-1185">Reference proteome</keyword>
<dbReference type="Pfam" id="PF13432">
    <property type="entry name" value="TPR_16"/>
    <property type="match status" value="2"/>
</dbReference>
<name>A0A7X0C7Y6_9ACTN</name>
<feature type="repeat" description="TPR" evidence="3">
    <location>
        <begin position="400"/>
        <end position="433"/>
    </location>
</feature>